<keyword evidence="3" id="KW-0998">Cell outer membrane</keyword>
<dbReference type="GO" id="GO:0046819">
    <property type="term" value="P:protein secretion by the type V secretion system"/>
    <property type="evidence" value="ECO:0007669"/>
    <property type="project" value="TreeGrafter"/>
</dbReference>
<keyword evidence="2" id="KW-0812">Transmembrane</keyword>
<dbReference type="EMBL" id="CP158568">
    <property type="protein sequence ID" value="XBY44024.1"/>
    <property type="molecule type" value="Genomic_DNA"/>
</dbReference>
<evidence type="ECO:0000313" key="6">
    <source>
        <dbReference type="EMBL" id="XBY44024.1"/>
    </source>
</evidence>
<dbReference type="InterPro" id="IPR013686">
    <property type="entry name" value="Polypept-transport_assoc_ShlB"/>
</dbReference>
<evidence type="ECO:0000256" key="2">
    <source>
        <dbReference type="ARBA" id="ARBA00022692"/>
    </source>
</evidence>
<dbReference type="PANTHER" id="PTHR34597">
    <property type="entry name" value="SLR1661 PROTEIN"/>
    <property type="match status" value="1"/>
</dbReference>
<dbReference type="Pfam" id="PF08479">
    <property type="entry name" value="POTRA_2"/>
    <property type="match status" value="1"/>
</dbReference>
<dbReference type="AlphaFoldDB" id="A0AAU7X7K1"/>
<gene>
    <name evidence="6" type="ORF">ABS361_18515</name>
</gene>
<reference evidence="6" key="1">
    <citation type="submission" date="2024-06" db="EMBL/GenBank/DDBJ databases">
        <title>Methylostella associata gen. nov., sp. nov., a novel Ancalomicrobiaceae-affiliated facultatively methylotrophic bacteria that feed on methanotrophs of the genus Methylococcus.</title>
        <authorList>
            <person name="Saltykova V."/>
            <person name="Danilova O.V."/>
            <person name="Oshkin I.Y."/>
            <person name="Belova S.E."/>
            <person name="Pimenov N.V."/>
            <person name="Dedysh S.N."/>
        </authorList>
    </citation>
    <scope>NUCLEOTIDE SEQUENCE</scope>
    <source>
        <strain evidence="6">S20</strain>
    </source>
</reference>
<dbReference type="RefSeq" id="WP_407049120.1">
    <property type="nucleotide sequence ID" value="NZ_CP158568.1"/>
</dbReference>
<dbReference type="Gene3D" id="3.10.20.310">
    <property type="entry name" value="membrane protein fhac"/>
    <property type="match status" value="1"/>
</dbReference>
<keyword evidence="1" id="KW-0472">Membrane</keyword>
<dbReference type="GO" id="GO:0098046">
    <property type="term" value="C:type V protein secretion system complex"/>
    <property type="evidence" value="ECO:0007669"/>
    <property type="project" value="TreeGrafter"/>
</dbReference>
<accession>A0AAU7X7K1</accession>
<evidence type="ECO:0000259" key="4">
    <source>
        <dbReference type="Pfam" id="PF03865"/>
    </source>
</evidence>
<evidence type="ECO:0000259" key="5">
    <source>
        <dbReference type="Pfam" id="PF08479"/>
    </source>
</evidence>
<sequence>MRPDQKLAVIGGLAGAILTSATGTSRAQVVPPLPNPGIIADQNRRNQETIQRRDETSLNGPAVIGPKPAETLVGPPGGASFVLKRVTFDPTAFISTAELDAIAARYVGRKVDNSDLQRIVKAVNDILAERRVITALAYLPAQDLKGGVLRVAIVEGKLGKAVITGTDRLPAQTVAPIAGTPGAVVDTPKLESDVARFNRTHNAQVQASLQPGASFGLTDIQLAVIEPPRNSLQVFGDNMGVESVGRVQGGINFQHYGLIGLDDRFTLYSAVSEGNLTGNAAYNAAVTPWGTRLGVSGSRGTIRVVSGPYRPLGITGSSTTGALNASQPVFVNTNWALLVSGSLSSTQASSWQQDVSITDNTTLKRTIGASLSYTSTDFSATIAPNYSFARTHFGVTGVAQEFEVAAATYSATARLPEKFVLSINGAAQRADQKLLAGDQLFQIGGPTTVRGYSTTGAAGYAGYYVNVELHHEVPFIEGLDGFVFYDRGQVYSTFPATVTMDSLGAGLSWDSKRNLIADVSIGVPITKSMDQQPKYTAYFRVTAKFP</sequence>
<feature type="domain" description="Haemolysin activator HlyB C-terminal" evidence="4">
    <location>
        <begin position="217"/>
        <end position="494"/>
    </location>
</feature>
<dbReference type="InterPro" id="IPR005565">
    <property type="entry name" value="Hemolysn_activator_HlyB_C"/>
</dbReference>
<dbReference type="PANTHER" id="PTHR34597:SF1">
    <property type="entry name" value="HEME_HEMOPEXIN TRANSPORTER PROTEIN HUXB"/>
    <property type="match status" value="1"/>
</dbReference>
<dbReference type="GO" id="GO:0008320">
    <property type="term" value="F:protein transmembrane transporter activity"/>
    <property type="evidence" value="ECO:0007669"/>
    <property type="project" value="TreeGrafter"/>
</dbReference>
<evidence type="ECO:0000256" key="1">
    <source>
        <dbReference type="ARBA" id="ARBA00022452"/>
    </source>
</evidence>
<proteinExistence type="predicted"/>
<dbReference type="Pfam" id="PF03865">
    <property type="entry name" value="ShlB"/>
    <property type="match status" value="1"/>
</dbReference>
<organism evidence="6">
    <name type="scientific">Methyloraptor flagellatus</name>
    <dbReference type="NCBI Taxonomy" id="3162530"/>
    <lineage>
        <taxon>Bacteria</taxon>
        <taxon>Pseudomonadati</taxon>
        <taxon>Pseudomonadota</taxon>
        <taxon>Alphaproteobacteria</taxon>
        <taxon>Hyphomicrobiales</taxon>
        <taxon>Ancalomicrobiaceae</taxon>
        <taxon>Methyloraptor</taxon>
    </lineage>
</organism>
<evidence type="ECO:0000256" key="3">
    <source>
        <dbReference type="ARBA" id="ARBA00023237"/>
    </source>
</evidence>
<dbReference type="Gene3D" id="2.40.160.50">
    <property type="entry name" value="membrane protein fhac: a member of the omp85/tpsb transporter family"/>
    <property type="match status" value="1"/>
</dbReference>
<protein>
    <submittedName>
        <fullName evidence="6">ShlB/FhaC/HecB family hemolysin secretion/activation protein</fullName>
    </submittedName>
</protein>
<dbReference type="KEGG" id="mflg:ABS361_18515"/>
<dbReference type="InterPro" id="IPR051544">
    <property type="entry name" value="TPS_OM_transporter"/>
</dbReference>
<keyword evidence="1" id="KW-1134">Transmembrane beta strand</keyword>
<feature type="domain" description="Polypeptide-transport-associated ShlB-type" evidence="5">
    <location>
        <begin position="81"/>
        <end position="156"/>
    </location>
</feature>
<name>A0AAU7X7K1_9HYPH</name>